<dbReference type="KEGG" id="bvz:BRAD3257_6322"/>
<evidence type="ECO:0000313" key="5">
    <source>
        <dbReference type="Proteomes" id="UP000669317"/>
    </source>
</evidence>
<sequence length="169" mass="18972">MLQSRPANFPTSAGVLLGLGLGAFFDGIVFHQLLQWHHMLSGWYPLNSIDNITLNTTWDGIFHSVAYVLVLAGFYVLWQWARRSELRWSRSQCLGTILIGWGIFNLVEGVVDHQILRLHQVNETVPDSQRIFWDIGFLLWGAAMIVMGVAMARAGAQEGVHAKGSLQVR</sequence>
<dbReference type="AlphaFoldDB" id="A0A2U3Q7D2"/>
<keyword evidence="1" id="KW-0812">Transmembrane</keyword>
<dbReference type="Proteomes" id="UP000669317">
    <property type="component" value="Unassembled WGS sequence"/>
</dbReference>
<accession>A0A2U3Q7D2</accession>
<evidence type="ECO:0000256" key="1">
    <source>
        <dbReference type="SAM" id="Phobius"/>
    </source>
</evidence>
<gene>
    <name evidence="3" type="ORF">BRAD3257_6322</name>
    <name evidence="2" type="ORF">JWS04_30390</name>
</gene>
<dbReference type="Pfam" id="PF10002">
    <property type="entry name" value="DUF2243"/>
    <property type="match status" value="1"/>
</dbReference>
<organism evidence="3 4">
    <name type="scientific">Bradyrhizobium vignae</name>
    <dbReference type="NCBI Taxonomy" id="1549949"/>
    <lineage>
        <taxon>Bacteria</taxon>
        <taxon>Pseudomonadati</taxon>
        <taxon>Pseudomonadota</taxon>
        <taxon>Alphaproteobacteria</taxon>
        <taxon>Hyphomicrobiales</taxon>
        <taxon>Nitrobacteraceae</taxon>
        <taxon>Bradyrhizobium</taxon>
    </lineage>
</organism>
<keyword evidence="1" id="KW-1133">Transmembrane helix</keyword>
<evidence type="ECO:0000313" key="3">
    <source>
        <dbReference type="EMBL" id="SPP97219.1"/>
    </source>
</evidence>
<evidence type="ECO:0000313" key="2">
    <source>
        <dbReference type="EMBL" id="MBP0115301.1"/>
    </source>
</evidence>
<keyword evidence="1" id="KW-0472">Membrane</keyword>
<evidence type="ECO:0000313" key="4">
    <source>
        <dbReference type="Proteomes" id="UP000246085"/>
    </source>
</evidence>
<dbReference type="InterPro" id="IPR018719">
    <property type="entry name" value="DUF2243_membrane"/>
</dbReference>
<dbReference type="EMBL" id="JAGIKT010000080">
    <property type="protein sequence ID" value="MBP0115301.1"/>
    <property type="molecule type" value="Genomic_DNA"/>
</dbReference>
<reference evidence="2 5" key="2">
    <citation type="submission" date="2021-03" db="EMBL/GenBank/DDBJ databases">
        <title>Genome Sequence of Bradyrhizobium vignae strain ISRA400.</title>
        <authorList>
            <person name="Tisa L.S."/>
            <person name="Svistoonoff S."/>
            <person name="Hocher V."/>
            <person name="Fall S."/>
            <person name="Zaiya A."/>
            <person name="Naing D."/>
            <person name="Niang N."/>
            <person name="Diouf A."/>
            <person name="Dasylva M.C."/>
            <person name="Toure O."/>
            <person name="Gueye M."/>
            <person name="Gully D."/>
            <person name="Tisseyre P."/>
            <person name="Simpson S."/>
            <person name="Morris K."/>
            <person name="Thomas W.K."/>
        </authorList>
    </citation>
    <scope>NUCLEOTIDE SEQUENCE [LARGE SCALE GENOMIC DNA]</scope>
    <source>
        <strain evidence="2 5">ISRA400</strain>
    </source>
</reference>
<feature type="transmembrane region" description="Helical" evidence="1">
    <location>
        <begin position="131"/>
        <end position="152"/>
    </location>
</feature>
<reference evidence="3 4" key="1">
    <citation type="submission" date="2018-03" db="EMBL/GenBank/DDBJ databases">
        <authorList>
            <person name="Gully D."/>
        </authorList>
    </citation>
    <scope>NUCLEOTIDE SEQUENCE [LARGE SCALE GENOMIC DNA]</scope>
    <source>
        <strain evidence="3">ORS3257</strain>
    </source>
</reference>
<dbReference type="RefSeq" id="WP_122404644.1">
    <property type="nucleotide sequence ID" value="NZ_JAGIKT010000080.1"/>
</dbReference>
<feature type="transmembrane region" description="Helical" evidence="1">
    <location>
        <begin position="61"/>
        <end position="81"/>
    </location>
</feature>
<dbReference type="EMBL" id="LS398110">
    <property type="protein sequence ID" value="SPP97219.1"/>
    <property type="molecule type" value="Genomic_DNA"/>
</dbReference>
<keyword evidence="5" id="KW-1185">Reference proteome</keyword>
<feature type="transmembrane region" description="Helical" evidence="1">
    <location>
        <begin position="93"/>
        <end position="111"/>
    </location>
</feature>
<feature type="transmembrane region" description="Helical" evidence="1">
    <location>
        <begin position="12"/>
        <end position="34"/>
    </location>
</feature>
<protein>
    <submittedName>
        <fullName evidence="2">DUF2243 domain-containing protein</fullName>
    </submittedName>
    <submittedName>
        <fullName evidence="3">Putative membrane protein</fullName>
    </submittedName>
</protein>
<name>A0A2U3Q7D2_9BRAD</name>
<dbReference type="Proteomes" id="UP000246085">
    <property type="component" value="Chromosome BRAD3257"/>
</dbReference>
<proteinExistence type="predicted"/>